<feature type="compositionally biased region" description="Polar residues" evidence="1">
    <location>
        <begin position="387"/>
        <end position="410"/>
    </location>
</feature>
<dbReference type="Proteomes" id="UP000799302">
    <property type="component" value="Unassembled WGS sequence"/>
</dbReference>
<keyword evidence="4" id="KW-1185">Reference proteome</keyword>
<feature type="compositionally biased region" description="Polar residues" evidence="1">
    <location>
        <begin position="248"/>
        <end position="264"/>
    </location>
</feature>
<feature type="compositionally biased region" description="Polar residues" evidence="1">
    <location>
        <begin position="506"/>
        <end position="522"/>
    </location>
</feature>
<feature type="compositionally biased region" description="Low complexity" evidence="1">
    <location>
        <begin position="677"/>
        <end position="695"/>
    </location>
</feature>
<feature type="compositionally biased region" description="Basic and acidic residues" evidence="1">
    <location>
        <begin position="606"/>
        <end position="615"/>
    </location>
</feature>
<evidence type="ECO:0000256" key="2">
    <source>
        <dbReference type="SAM" id="Phobius"/>
    </source>
</evidence>
<name>A0A6A6U0T8_9PEZI</name>
<reference evidence="3" key="1">
    <citation type="journal article" date="2020" name="Stud. Mycol.">
        <title>101 Dothideomycetes genomes: a test case for predicting lifestyles and emergence of pathogens.</title>
        <authorList>
            <person name="Haridas S."/>
            <person name="Albert R."/>
            <person name="Binder M."/>
            <person name="Bloem J."/>
            <person name="Labutti K."/>
            <person name="Salamov A."/>
            <person name="Andreopoulos B."/>
            <person name="Baker S."/>
            <person name="Barry K."/>
            <person name="Bills G."/>
            <person name="Bluhm B."/>
            <person name="Cannon C."/>
            <person name="Castanera R."/>
            <person name="Culley D."/>
            <person name="Daum C."/>
            <person name="Ezra D."/>
            <person name="Gonzalez J."/>
            <person name="Henrissat B."/>
            <person name="Kuo A."/>
            <person name="Liang C."/>
            <person name="Lipzen A."/>
            <person name="Lutzoni F."/>
            <person name="Magnuson J."/>
            <person name="Mondo S."/>
            <person name="Nolan M."/>
            <person name="Ohm R."/>
            <person name="Pangilinan J."/>
            <person name="Park H.-J."/>
            <person name="Ramirez L."/>
            <person name="Alfaro M."/>
            <person name="Sun H."/>
            <person name="Tritt A."/>
            <person name="Yoshinaga Y."/>
            <person name="Zwiers L.-H."/>
            <person name="Turgeon B."/>
            <person name="Goodwin S."/>
            <person name="Spatafora J."/>
            <person name="Crous P."/>
            <person name="Grigoriev I."/>
        </authorList>
    </citation>
    <scope>NUCLEOTIDE SEQUENCE</scope>
    <source>
        <strain evidence="3">CBS 115976</strain>
    </source>
</reference>
<feature type="region of interest" description="Disordered" evidence="1">
    <location>
        <begin position="342"/>
        <end position="619"/>
    </location>
</feature>
<feature type="transmembrane region" description="Helical" evidence="2">
    <location>
        <begin position="805"/>
        <end position="827"/>
    </location>
</feature>
<feature type="region of interest" description="Disordered" evidence="1">
    <location>
        <begin position="176"/>
        <end position="204"/>
    </location>
</feature>
<evidence type="ECO:0000313" key="3">
    <source>
        <dbReference type="EMBL" id="KAF2665550.1"/>
    </source>
</evidence>
<feature type="compositionally biased region" description="Polar residues" evidence="1">
    <location>
        <begin position="114"/>
        <end position="124"/>
    </location>
</feature>
<feature type="region of interest" description="Disordered" evidence="1">
    <location>
        <begin position="277"/>
        <end position="318"/>
    </location>
</feature>
<dbReference type="AlphaFoldDB" id="A0A6A6U0T8"/>
<evidence type="ECO:0000313" key="4">
    <source>
        <dbReference type="Proteomes" id="UP000799302"/>
    </source>
</evidence>
<protein>
    <submittedName>
        <fullName evidence="3">Uncharacterized protein</fullName>
    </submittedName>
</protein>
<dbReference type="EMBL" id="MU004240">
    <property type="protein sequence ID" value="KAF2665550.1"/>
    <property type="molecule type" value="Genomic_DNA"/>
</dbReference>
<proteinExistence type="predicted"/>
<feature type="region of interest" description="Disordered" evidence="1">
    <location>
        <begin position="104"/>
        <end position="133"/>
    </location>
</feature>
<keyword evidence="2" id="KW-1133">Transmembrane helix</keyword>
<feature type="compositionally biased region" description="Basic and acidic residues" evidence="1">
    <location>
        <begin position="277"/>
        <end position="296"/>
    </location>
</feature>
<keyword evidence="2" id="KW-0812">Transmembrane</keyword>
<feature type="compositionally biased region" description="Polar residues" evidence="1">
    <location>
        <begin position="535"/>
        <end position="552"/>
    </location>
</feature>
<feature type="region of interest" description="Disordered" evidence="1">
    <location>
        <begin position="1"/>
        <end position="26"/>
    </location>
</feature>
<organism evidence="3 4">
    <name type="scientific">Microthyrium microscopicum</name>
    <dbReference type="NCBI Taxonomy" id="703497"/>
    <lineage>
        <taxon>Eukaryota</taxon>
        <taxon>Fungi</taxon>
        <taxon>Dikarya</taxon>
        <taxon>Ascomycota</taxon>
        <taxon>Pezizomycotina</taxon>
        <taxon>Dothideomycetes</taxon>
        <taxon>Dothideomycetes incertae sedis</taxon>
        <taxon>Microthyriales</taxon>
        <taxon>Microthyriaceae</taxon>
        <taxon>Microthyrium</taxon>
    </lineage>
</organism>
<sequence>MDVRVTQYGSETETGSYELPEQHSSDSSFEIHMAERMAAEQRQTRRAPLNTRRHVNIPLDVFNRRSKAEIEAQTVAAYQGPLFAPQTRPAQPQKRRLNLPLEDFERGPKPRIRNGTQNQGNQRARQIKRNENAAPQPVVEVPGLVAGQSLFERYQHIKNQATPIVRELDTIDWDDGADNPIPSIEDSPLSRKSSTRGTPATGRFARNKSVEKVLSWEVSDEFDDKSLISSTPAYPTKRRIFGKAQGAETVQTDPKISRQAGPTTAYSARLDAIRRADAEAAQKELEEEKTRRRNADEQMNTALTEDGITNPPNRKPTLEEIFSASELDALGPLAELLTDSEVDDAATITGPLQTASGFVPHPSDHRQPGILSRPGNNDLSRRPIARQMSQAQSRSNQLPPKNPPKSQLNNPPRPVSVTSSYPTPPLDPIASDQTSLKPRSTYASPRKKIRDQGPSTTNDSVPSPVATPGPSRFQADQSDSIDILRQLSRSVTPKKPHNDMFKPPSQLETVKPSSSRVTSTAGRHNAIDEVFASARKTSQPRTNAGSQNSLGNSDIPPPLPPKTPLVTGAWIETPAAERQSLPATKASKKPTPVALPKQPAVQSSEEAAKQKKPDVPKSALSALVGRARKETGQSDELGDSTIDSLEGLMSEEDDDNTARVWDFSKLNGVTSPEERTTTGQATSSSNGSSDSTRPTTKPSDTNRRLAQLKAEVDAGSLTPRRKGRLEEEMHLQRMSEHVNNMHSRTKSLNAGLGRLERTLEKSANCTHHKCDGDCLASHPFSALARGVRETFYTVDEDNKGHMTPLGWISLLFATWAICEIILCFVLTRPLFRSYTHSSYGPFPASNSPPFLVLTSLSNAASFLTQPIHDPITAFWHWISSSFVYWFGSSDGARGDYIGKASKAFSSTATRLARQTFVAGEYDFSMDKDEVML</sequence>
<feature type="region of interest" description="Disordered" evidence="1">
    <location>
        <begin position="245"/>
        <end position="264"/>
    </location>
</feature>
<accession>A0A6A6U0T8</accession>
<feature type="compositionally biased region" description="Polar residues" evidence="1">
    <location>
        <begin position="431"/>
        <end position="443"/>
    </location>
</feature>
<gene>
    <name evidence="3" type="ORF">BT63DRAFT_482484</name>
</gene>
<evidence type="ECO:0000256" key="1">
    <source>
        <dbReference type="SAM" id="MobiDB-lite"/>
    </source>
</evidence>
<dbReference type="OrthoDB" id="3439035at2759"/>
<feature type="region of interest" description="Disordered" evidence="1">
    <location>
        <begin position="667"/>
        <end position="717"/>
    </location>
</feature>
<keyword evidence="2" id="KW-0472">Membrane</keyword>